<proteinExistence type="predicted"/>
<dbReference type="RefSeq" id="WP_408177451.1">
    <property type="nucleotide sequence ID" value="NZ_JAQQEZ010000007.1"/>
</dbReference>
<evidence type="ECO:0000313" key="2">
    <source>
        <dbReference type="Proteomes" id="UP001629230"/>
    </source>
</evidence>
<reference evidence="1 2" key="1">
    <citation type="journal article" date="2024" name="Chem. Sci.">
        <title>Discovery of megapolipeptins by genome mining of a Burkholderiales bacteria collection.</title>
        <authorList>
            <person name="Paulo B.S."/>
            <person name="Recchia M.J.J."/>
            <person name="Lee S."/>
            <person name="Fergusson C.H."/>
            <person name="Romanowski S.B."/>
            <person name="Hernandez A."/>
            <person name="Krull N."/>
            <person name="Liu D.Y."/>
            <person name="Cavanagh H."/>
            <person name="Bos A."/>
            <person name="Gray C.A."/>
            <person name="Murphy B.T."/>
            <person name="Linington R.G."/>
            <person name="Eustaquio A.S."/>
        </authorList>
    </citation>
    <scope>NUCLEOTIDE SEQUENCE [LARGE SCALE GENOMIC DNA]</scope>
    <source>
        <strain evidence="1 2">RL17-350-BIC-A</strain>
    </source>
</reference>
<dbReference type="EMBL" id="JAQQEZ010000007">
    <property type="protein sequence ID" value="MFM0002040.1"/>
    <property type="molecule type" value="Genomic_DNA"/>
</dbReference>
<keyword evidence="2" id="KW-1185">Reference proteome</keyword>
<comment type="caution">
    <text evidence="1">The sequence shown here is derived from an EMBL/GenBank/DDBJ whole genome shotgun (WGS) entry which is preliminary data.</text>
</comment>
<name>A0ABW9AN74_9BURK</name>
<dbReference type="Proteomes" id="UP001629230">
    <property type="component" value="Unassembled WGS sequence"/>
</dbReference>
<accession>A0ABW9AN74</accession>
<organism evidence="1 2">
    <name type="scientific">Paraburkholderia dipogonis</name>
    <dbReference type="NCBI Taxonomy" id="1211383"/>
    <lineage>
        <taxon>Bacteria</taxon>
        <taxon>Pseudomonadati</taxon>
        <taxon>Pseudomonadota</taxon>
        <taxon>Betaproteobacteria</taxon>
        <taxon>Burkholderiales</taxon>
        <taxon>Burkholderiaceae</taxon>
        <taxon>Paraburkholderia</taxon>
    </lineage>
</organism>
<protein>
    <submittedName>
        <fullName evidence="1">Uncharacterized protein</fullName>
    </submittedName>
</protein>
<evidence type="ECO:0000313" key="1">
    <source>
        <dbReference type="EMBL" id="MFM0002040.1"/>
    </source>
</evidence>
<gene>
    <name evidence="1" type="ORF">PQR57_13505</name>
</gene>
<sequence>MAGLARIWGDSPETRIGRAIIDLVAENLDTTFLPLSLFFDAAKGLYSNEEDAVLNVVNLLAGAGFQLLKLQLEYIDEDEVVPLDDDAARDASERNINPLTGEQDAELPSKLFICFAPSEVARRALRK</sequence>